<accession>A0A4P7NKE5</accession>
<organism evidence="2 3">
    <name type="scientific">Pyricularia oryzae</name>
    <name type="common">Rice blast fungus</name>
    <name type="synonym">Magnaporthe oryzae</name>
    <dbReference type="NCBI Taxonomy" id="318829"/>
    <lineage>
        <taxon>Eukaryota</taxon>
        <taxon>Fungi</taxon>
        <taxon>Dikarya</taxon>
        <taxon>Ascomycota</taxon>
        <taxon>Pezizomycotina</taxon>
        <taxon>Sordariomycetes</taxon>
        <taxon>Sordariomycetidae</taxon>
        <taxon>Magnaporthales</taxon>
        <taxon>Pyriculariaceae</taxon>
        <taxon>Pyricularia</taxon>
    </lineage>
</organism>
<evidence type="ECO:0000313" key="2">
    <source>
        <dbReference type="EMBL" id="QBZ62575.1"/>
    </source>
</evidence>
<evidence type="ECO:0000313" key="3">
    <source>
        <dbReference type="Proteomes" id="UP000294847"/>
    </source>
</evidence>
<dbReference type="Proteomes" id="UP000294847">
    <property type="component" value="Chromosome 5"/>
</dbReference>
<reference evidence="2 3" key="1">
    <citation type="journal article" date="2019" name="Mol. Biol. Evol.">
        <title>Blast fungal genomes show frequent chromosomal changes, gene gains and losses, and effector gene turnover.</title>
        <authorList>
            <person name="Gomez Luciano L.B."/>
            <person name="Jason Tsai I."/>
            <person name="Chuma I."/>
            <person name="Tosa Y."/>
            <person name="Chen Y.H."/>
            <person name="Li J.Y."/>
            <person name="Li M.Y."/>
            <person name="Jade Lu M.Y."/>
            <person name="Nakayashiki H."/>
            <person name="Li W.H."/>
        </authorList>
    </citation>
    <scope>NUCLEOTIDE SEQUENCE [LARGE SCALE GENOMIC DNA]</scope>
    <source>
        <strain evidence="2">MZ5-1-6</strain>
    </source>
</reference>
<dbReference type="EMBL" id="CP034208">
    <property type="protein sequence ID" value="QBZ62575.1"/>
    <property type="molecule type" value="Genomic_DNA"/>
</dbReference>
<feature type="compositionally biased region" description="Low complexity" evidence="1">
    <location>
        <begin position="1"/>
        <end position="22"/>
    </location>
</feature>
<sequence>MTSAAASPTAPPTTTTTTTKLPIPLPITSPPIAPLLSTPIAIFVIIVGPSPRGKTHSILLASWLLNLDRRRVQLGIPAGVSTLLAQPTVGTEAAEVVGTQVPPDVLLAAPGAERTKALVIVRTRRQLALRINVQVQTLLAVLAVAVADVKVALWHAAQVVLVQELAPVALFAQAAQPMLAHQTVEGGAVALAAAVSALGVGELRRVGDVPLQAPRAVGAVAARRVDFAYRNGVKEKLYLGAECASIASAILATLGDAILKVVVWVARLPSWQDGIFKL</sequence>
<feature type="region of interest" description="Disordered" evidence="1">
    <location>
        <begin position="1"/>
        <end position="23"/>
    </location>
</feature>
<evidence type="ECO:0000256" key="1">
    <source>
        <dbReference type="SAM" id="MobiDB-lite"/>
    </source>
</evidence>
<dbReference type="AlphaFoldDB" id="A0A4P7NKE5"/>
<protein>
    <submittedName>
        <fullName evidence="2">Uncharacterized protein</fullName>
    </submittedName>
</protein>
<proteinExistence type="predicted"/>
<name>A0A4P7NKE5_PYROR</name>
<gene>
    <name evidence="2" type="ORF">PoMZ_11458</name>
</gene>